<accession>A0ABT2BK61</accession>
<gene>
    <name evidence="4" type="ORF">NX773_11840</name>
</gene>
<proteinExistence type="inferred from homology"/>
<keyword evidence="5" id="KW-1185">Reference proteome</keyword>
<dbReference type="SUPFAM" id="SSF56235">
    <property type="entry name" value="N-terminal nucleophile aminohydrolases (Ntn hydrolases)"/>
    <property type="match status" value="1"/>
</dbReference>
<dbReference type="Pfam" id="PF01804">
    <property type="entry name" value="Penicil_amidase"/>
    <property type="match status" value="1"/>
</dbReference>
<dbReference type="PIRSF" id="PIRSF001227">
    <property type="entry name" value="Pen_acylase"/>
    <property type="match status" value="1"/>
</dbReference>
<protein>
    <submittedName>
        <fullName evidence="4">Penicillin acylase family protein</fullName>
    </submittedName>
</protein>
<dbReference type="RefSeq" id="WP_258856519.1">
    <property type="nucleotide sequence ID" value="NZ_JANUGV010000002.1"/>
</dbReference>
<dbReference type="InterPro" id="IPR002692">
    <property type="entry name" value="S45"/>
</dbReference>
<dbReference type="EMBL" id="JANUGV010000002">
    <property type="protein sequence ID" value="MCS0608857.1"/>
    <property type="molecule type" value="Genomic_DNA"/>
</dbReference>
<evidence type="ECO:0000256" key="1">
    <source>
        <dbReference type="ARBA" id="ARBA00006586"/>
    </source>
</evidence>
<dbReference type="PANTHER" id="PTHR34218">
    <property type="entry name" value="PEPTIDASE S45 PENICILLIN AMIDASE"/>
    <property type="match status" value="1"/>
</dbReference>
<name>A0ABT2BK61_9BURK</name>
<comment type="similarity">
    <text evidence="1">Belongs to the peptidase S45 family.</text>
</comment>
<dbReference type="InterPro" id="IPR043147">
    <property type="entry name" value="Penicillin_amidase_A-knob"/>
</dbReference>
<dbReference type="InterPro" id="IPR029055">
    <property type="entry name" value="Ntn_hydrolases_N"/>
</dbReference>
<dbReference type="InterPro" id="IPR023343">
    <property type="entry name" value="Penicillin_amidase_dom1"/>
</dbReference>
<organism evidence="4 5">
    <name type="scientific">Massilia solisilvae</name>
    <dbReference type="NCBI Taxonomy" id="1811225"/>
    <lineage>
        <taxon>Bacteria</taxon>
        <taxon>Pseudomonadati</taxon>
        <taxon>Pseudomonadota</taxon>
        <taxon>Betaproteobacteria</taxon>
        <taxon>Burkholderiales</taxon>
        <taxon>Oxalobacteraceae</taxon>
        <taxon>Telluria group</taxon>
        <taxon>Massilia</taxon>
    </lineage>
</organism>
<dbReference type="InterPro" id="IPR014395">
    <property type="entry name" value="Pen/GL7ACA/AHL_acylase"/>
</dbReference>
<dbReference type="Gene3D" id="3.60.20.10">
    <property type="entry name" value="Glutamine Phosphoribosylpyrophosphate, subunit 1, domain 1"/>
    <property type="match status" value="1"/>
</dbReference>
<evidence type="ECO:0000313" key="4">
    <source>
        <dbReference type="EMBL" id="MCS0608857.1"/>
    </source>
</evidence>
<keyword evidence="2" id="KW-0378">Hydrolase</keyword>
<reference evidence="4 5" key="1">
    <citation type="submission" date="2022-08" db="EMBL/GenBank/DDBJ databases">
        <title>Reclassification of Massilia species as members of the genera Telluria, Duganella, Pseudoduganella, Mokoshia gen. nov. and Zemynaea gen. nov. using orthogonal and non-orthogonal genome-based approaches.</title>
        <authorList>
            <person name="Bowman J.P."/>
        </authorList>
    </citation>
    <scope>NUCLEOTIDE SEQUENCE [LARGE SCALE GENOMIC DNA]</scope>
    <source>
        <strain evidence="4 5">JCM 31607</strain>
    </source>
</reference>
<dbReference type="CDD" id="cd03747">
    <property type="entry name" value="Ntn_PGA_like"/>
    <property type="match status" value="1"/>
</dbReference>
<dbReference type="Gene3D" id="1.10.1400.10">
    <property type="match status" value="1"/>
</dbReference>
<dbReference type="Gene3D" id="2.30.120.10">
    <property type="match status" value="1"/>
</dbReference>
<keyword evidence="3" id="KW-0865">Zymogen</keyword>
<evidence type="ECO:0000256" key="2">
    <source>
        <dbReference type="ARBA" id="ARBA00022801"/>
    </source>
</evidence>
<comment type="caution">
    <text evidence="4">The sequence shown here is derived from an EMBL/GenBank/DDBJ whole genome shotgun (WGS) entry which is preliminary data.</text>
</comment>
<dbReference type="Gene3D" id="1.10.439.10">
    <property type="entry name" value="Penicillin Amidohydrolase, domain 1"/>
    <property type="match status" value="1"/>
</dbReference>
<dbReference type="Proteomes" id="UP001205861">
    <property type="component" value="Unassembled WGS sequence"/>
</dbReference>
<evidence type="ECO:0000313" key="5">
    <source>
        <dbReference type="Proteomes" id="UP001205861"/>
    </source>
</evidence>
<dbReference type="InterPro" id="IPR043146">
    <property type="entry name" value="Penicillin_amidase_N_B-knob"/>
</dbReference>
<sequence length="795" mass="85938">MRRTRWTAWTLRSLAGLLLLALLAALAAWLYLRGSLAQLDGERVAAGLHAPVTVARDERGVPEIAGADRLDLAYATGFVHAQERFFQMDLLRRSAAGELAELFGPKALPRDRASRLHRFRARAAQVLDRLGPDDRAFIDRYVAGVNDGLSALSTRPFEYALTGTAPRPWTAADSVLVVWAMFLDLQGSQQPHELARGWLREHTDAAQLAFLLPESTQWDAPHDAAQVAPPGAPIPSKAPAWWGDGGQARMLALNEGLDAVGSNNYAIAGSRSANGAAIVSDDMHLGLQLPNIWYRLALRYPDEQGAQRRVVGVTLPGAPPIMIVASNGHVAWAFTNSYGDYLDFVSLGIDNAHPGQVRVPAGWETPARHVERILVKGQPAVEMEVRETSLGPIVKADGKAYALHWIAHDPAAINLHHRKLEAAASLDEALAIANTDGIPAQNFVAGDDRGNIGWTIAGMLPRRETAATVATFPLDGGTTWQGLLAPADYPRVINPADGQLSTANSRQLMGEGANKIGDGGFDLGARNRQLRDDLLALGPKVDVTAAFGAALDDRALFVAPWRERALRALDAQALQGHPQRGEFRRLLDTGWDGHASVSSVGYRLARSTMWAMAELLFGQADRQMKQLDPKASVTMATTRWPVVLDRLLNERPASWLPPGYSDWHAFELAGIDRVIAQLTADGKSLSAASWGARNTVAIAHPISMAAPFLKPWLAAPPDQLPGDSNMPRVAAPTFGQSERMTVSPGHEEQGIFNMPGGQSGHPLSPFFLAGHEDWVKAKPQPLLPGPAKYTLTLKP</sequence>
<dbReference type="PANTHER" id="PTHR34218:SF4">
    <property type="entry name" value="ACYL-HOMOSERINE LACTONE ACYLASE QUIP"/>
    <property type="match status" value="1"/>
</dbReference>
<evidence type="ECO:0000256" key="3">
    <source>
        <dbReference type="ARBA" id="ARBA00023145"/>
    </source>
</evidence>